<feature type="domain" description="Solute-binding protein family 5" evidence="9">
    <location>
        <begin position="90"/>
        <end position="434"/>
    </location>
</feature>
<dbReference type="PROSITE" id="PS51257">
    <property type="entry name" value="PROKAR_LIPOPROTEIN"/>
    <property type="match status" value="1"/>
</dbReference>
<evidence type="ECO:0000256" key="6">
    <source>
        <dbReference type="ARBA" id="ARBA00022729"/>
    </source>
</evidence>
<dbReference type="PANTHER" id="PTHR30290:SF32">
    <property type="entry name" value="GLUTATHIONE-BINDING PROTEIN GSIB"/>
    <property type="match status" value="1"/>
</dbReference>
<evidence type="ECO:0000256" key="7">
    <source>
        <dbReference type="ARBA" id="ARBA00022764"/>
    </source>
</evidence>
<keyword evidence="7" id="KW-0574">Periplasm</keyword>
<dbReference type="InterPro" id="IPR000914">
    <property type="entry name" value="SBP_5_dom"/>
</dbReference>
<dbReference type="CDD" id="cd08499">
    <property type="entry name" value="PBP2_Ylib_like"/>
    <property type="match status" value="1"/>
</dbReference>
<evidence type="ECO:0000313" key="11">
    <source>
        <dbReference type="Proteomes" id="UP001519342"/>
    </source>
</evidence>
<organism evidence="10 11">
    <name type="scientific">Sedimentibacter acidaminivorans</name>
    <dbReference type="NCBI Taxonomy" id="913099"/>
    <lineage>
        <taxon>Bacteria</taxon>
        <taxon>Bacillati</taxon>
        <taxon>Bacillota</taxon>
        <taxon>Tissierellia</taxon>
        <taxon>Sedimentibacter</taxon>
    </lineage>
</organism>
<dbReference type="RefSeq" id="WP_209510610.1">
    <property type="nucleotide sequence ID" value="NZ_JAGGKS010000002.1"/>
</dbReference>
<evidence type="ECO:0000256" key="2">
    <source>
        <dbReference type="ARBA" id="ARBA00004418"/>
    </source>
</evidence>
<dbReference type="Proteomes" id="UP001519342">
    <property type="component" value="Unassembled WGS sequence"/>
</dbReference>
<evidence type="ECO:0000256" key="1">
    <source>
        <dbReference type="ARBA" id="ARBA00003489"/>
    </source>
</evidence>
<name>A0ABS4GAY9_9FIRM</name>
<evidence type="ECO:0000256" key="3">
    <source>
        <dbReference type="ARBA" id="ARBA00005695"/>
    </source>
</evidence>
<keyword evidence="11" id="KW-1185">Reference proteome</keyword>
<dbReference type="Gene3D" id="3.40.190.10">
    <property type="entry name" value="Periplasmic binding protein-like II"/>
    <property type="match status" value="1"/>
</dbReference>
<dbReference type="Pfam" id="PF00496">
    <property type="entry name" value="SBP_bac_5"/>
    <property type="match status" value="1"/>
</dbReference>
<dbReference type="EMBL" id="JAGGKS010000002">
    <property type="protein sequence ID" value="MBP1924846.1"/>
    <property type="molecule type" value="Genomic_DNA"/>
</dbReference>
<comment type="caution">
    <text evidence="10">The sequence shown here is derived from an EMBL/GenBank/DDBJ whole genome shotgun (WGS) entry which is preliminary data.</text>
</comment>
<evidence type="ECO:0000256" key="8">
    <source>
        <dbReference type="SAM" id="SignalP"/>
    </source>
</evidence>
<dbReference type="PIRSF" id="PIRSF002741">
    <property type="entry name" value="MppA"/>
    <property type="match status" value="1"/>
</dbReference>
<gene>
    <name evidence="10" type="ORF">J2Z76_000703</name>
</gene>
<dbReference type="Gene3D" id="3.10.105.10">
    <property type="entry name" value="Dipeptide-binding Protein, Domain 3"/>
    <property type="match status" value="1"/>
</dbReference>
<evidence type="ECO:0000259" key="9">
    <source>
        <dbReference type="Pfam" id="PF00496"/>
    </source>
</evidence>
<keyword evidence="5" id="KW-0813">Transport</keyword>
<proteinExistence type="inferred from homology"/>
<evidence type="ECO:0000256" key="5">
    <source>
        <dbReference type="ARBA" id="ARBA00022448"/>
    </source>
</evidence>
<reference evidence="10 11" key="1">
    <citation type="submission" date="2021-03" db="EMBL/GenBank/DDBJ databases">
        <title>Genomic Encyclopedia of Type Strains, Phase IV (KMG-IV): sequencing the most valuable type-strain genomes for metagenomic binning, comparative biology and taxonomic classification.</title>
        <authorList>
            <person name="Goeker M."/>
        </authorList>
    </citation>
    <scope>NUCLEOTIDE SEQUENCE [LARGE SCALE GENOMIC DNA]</scope>
    <source>
        <strain evidence="10 11">DSM 24004</strain>
    </source>
</reference>
<dbReference type="PANTHER" id="PTHR30290">
    <property type="entry name" value="PERIPLASMIC BINDING COMPONENT OF ABC TRANSPORTER"/>
    <property type="match status" value="1"/>
</dbReference>
<sequence length="528" mass="59002">MKKIVVLFMVILMTFSFVSCTNDTKQEETAANVEPNQENTEGKSEDVNMTIAVNAEIISLDPHNLSDTLSGSAADTMYESLYDYKLDMSLEPVLATGYSVSEDGLEYTFNIREGVTFHDGTELNAEAVKYNFDRVMDEEKNLRRRRNFLYVNSTEVIDEYTILIKLDSPFAPMINRIASLSVISPTALEEYGDQGILTNPVGTGPYTFEEWTPGDKMVVRANPNYWKEGPKIDTLTFKPVTENGARIAMLQTGEADYIYPMPTEQVKTVESDENIKVIEGPSTIARFTFLNMTKDIFSDVKVRQAINHAINKEAYAKVVKSGYAVPLTSHVPTTIEYQSPQPEYEYNVEKAKELMKEAGYPDGFATHIWAPNDTENMKGMQFISQQLAEIGIDVEVIPMEEGTLSDSIYSPQTPEESEVNMWYVSWSAFDIDGATTRLFHSSNIPPTSPNVSYYMSDEADKLMDAGATEVDPVKRAEIYAELQEVIWNDAPWIFLGSDVLLSAKRATTEGIFVDPSGGIIATEASTTK</sequence>
<dbReference type="InterPro" id="IPR039424">
    <property type="entry name" value="SBP_5"/>
</dbReference>
<accession>A0ABS4GAY9</accession>
<dbReference type="Gene3D" id="3.90.76.10">
    <property type="entry name" value="Dipeptide-binding Protein, Domain 1"/>
    <property type="match status" value="1"/>
</dbReference>
<feature type="chain" id="PRO_5045323807" description="Glutathione-binding protein GsiB" evidence="8">
    <location>
        <begin position="22"/>
        <end position="528"/>
    </location>
</feature>
<protein>
    <recommendedName>
        <fullName evidence="4">Glutathione-binding protein GsiB</fullName>
    </recommendedName>
</protein>
<dbReference type="SUPFAM" id="SSF53850">
    <property type="entry name" value="Periplasmic binding protein-like II"/>
    <property type="match status" value="1"/>
</dbReference>
<dbReference type="InterPro" id="IPR030678">
    <property type="entry name" value="Peptide/Ni-bd"/>
</dbReference>
<comment type="similarity">
    <text evidence="3">Belongs to the bacterial solute-binding protein 5 family.</text>
</comment>
<comment type="subcellular location">
    <subcellularLocation>
        <location evidence="2">Periplasm</location>
    </subcellularLocation>
</comment>
<evidence type="ECO:0000256" key="4">
    <source>
        <dbReference type="ARBA" id="ARBA00017393"/>
    </source>
</evidence>
<comment type="function">
    <text evidence="1">Part of the ABC transporter complex GsiABCD involved in glutathione import. Binds glutathione.</text>
</comment>
<evidence type="ECO:0000313" key="10">
    <source>
        <dbReference type="EMBL" id="MBP1924846.1"/>
    </source>
</evidence>
<keyword evidence="6 8" id="KW-0732">Signal</keyword>
<feature type="signal peptide" evidence="8">
    <location>
        <begin position="1"/>
        <end position="21"/>
    </location>
</feature>